<evidence type="ECO:0000256" key="4">
    <source>
        <dbReference type="ARBA" id="ARBA00022617"/>
    </source>
</evidence>
<dbReference type="Proteomes" id="UP000015241">
    <property type="component" value="Unassembled WGS sequence"/>
</dbReference>
<name>S8E2T5_FOMSC</name>
<reference evidence="11 12" key="1">
    <citation type="journal article" date="2012" name="Science">
        <title>The Paleozoic origin of enzymatic lignin decomposition reconstructed from 31 fungal genomes.</title>
        <authorList>
            <person name="Floudas D."/>
            <person name="Binder M."/>
            <person name="Riley R."/>
            <person name="Barry K."/>
            <person name="Blanchette R.A."/>
            <person name="Henrissat B."/>
            <person name="Martinez A.T."/>
            <person name="Otillar R."/>
            <person name="Spatafora J.W."/>
            <person name="Yadav J.S."/>
            <person name="Aerts A."/>
            <person name="Benoit I."/>
            <person name="Boyd A."/>
            <person name="Carlson A."/>
            <person name="Copeland A."/>
            <person name="Coutinho P.M."/>
            <person name="de Vries R.P."/>
            <person name="Ferreira P."/>
            <person name="Findley K."/>
            <person name="Foster B."/>
            <person name="Gaskell J."/>
            <person name="Glotzer D."/>
            <person name="Gorecki P."/>
            <person name="Heitman J."/>
            <person name="Hesse C."/>
            <person name="Hori C."/>
            <person name="Igarashi K."/>
            <person name="Jurgens J.A."/>
            <person name="Kallen N."/>
            <person name="Kersten P."/>
            <person name="Kohler A."/>
            <person name="Kuees U."/>
            <person name="Kumar T.K.A."/>
            <person name="Kuo A."/>
            <person name="LaButti K."/>
            <person name="Larrondo L.F."/>
            <person name="Lindquist E."/>
            <person name="Ling A."/>
            <person name="Lombard V."/>
            <person name="Lucas S."/>
            <person name="Lundell T."/>
            <person name="Martin R."/>
            <person name="McLaughlin D.J."/>
            <person name="Morgenstern I."/>
            <person name="Morin E."/>
            <person name="Murat C."/>
            <person name="Nagy L.G."/>
            <person name="Nolan M."/>
            <person name="Ohm R.A."/>
            <person name="Patyshakuliyeva A."/>
            <person name="Rokas A."/>
            <person name="Ruiz-Duenas F.J."/>
            <person name="Sabat G."/>
            <person name="Salamov A."/>
            <person name="Samejima M."/>
            <person name="Schmutz J."/>
            <person name="Slot J.C."/>
            <person name="St John F."/>
            <person name="Stenlid J."/>
            <person name="Sun H."/>
            <person name="Sun S."/>
            <person name="Syed K."/>
            <person name="Tsang A."/>
            <person name="Wiebenga A."/>
            <person name="Young D."/>
            <person name="Pisabarro A."/>
            <person name="Eastwood D.C."/>
            <person name="Martin F."/>
            <person name="Cullen D."/>
            <person name="Grigoriev I.V."/>
            <person name="Hibbett D.S."/>
        </authorList>
    </citation>
    <scope>NUCLEOTIDE SEQUENCE</scope>
    <source>
        <strain evidence="12">FP-58527</strain>
    </source>
</reference>
<keyword evidence="7 9" id="KW-0408">Iron</keyword>
<keyword evidence="8 10" id="KW-0503">Monooxygenase</keyword>
<dbReference type="GO" id="GO:0020037">
    <property type="term" value="F:heme binding"/>
    <property type="evidence" value="ECO:0007669"/>
    <property type="project" value="InterPro"/>
</dbReference>
<dbReference type="STRING" id="743788.S8E2T5"/>
<dbReference type="GO" id="GO:0004497">
    <property type="term" value="F:monooxygenase activity"/>
    <property type="evidence" value="ECO:0007669"/>
    <property type="project" value="UniProtKB-KW"/>
</dbReference>
<dbReference type="HOGENOM" id="CLU_001570_5_11_1"/>
<dbReference type="InterPro" id="IPR017972">
    <property type="entry name" value="Cyt_P450_CS"/>
</dbReference>
<dbReference type="Gene3D" id="1.10.630.10">
    <property type="entry name" value="Cytochrome P450"/>
    <property type="match status" value="1"/>
</dbReference>
<dbReference type="InParanoid" id="S8E2T5"/>
<evidence type="ECO:0000256" key="8">
    <source>
        <dbReference type="ARBA" id="ARBA00023033"/>
    </source>
</evidence>
<evidence type="ECO:0008006" key="13">
    <source>
        <dbReference type="Google" id="ProtNLM"/>
    </source>
</evidence>
<dbReference type="GO" id="GO:0005506">
    <property type="term" value="F:iron ion binding"/>
    <property type="evidence" value="ECO:0007669"/>
    <property type="project" value="InterPro"/>
</dbReference>
<dbReference type="PRINTS" id="PR00385">
    <property type="entry name" value="P450"/>
</dbReference>
<dbReference type="SUPFAM" id="SSF48264">
    <property type="entry name" value="Cytochrome P450"/>
    <property type="match status" value="1"/>
</dbReference>
<evidence type="ECO:0000256" key="9">
    <source>
        <dbReference type="PIRSR" id="PIRSR602401-1"/>
    </source>
</evidence>
<evidence type="ECO:0000256" key="2">
    <source>
        <dbReference type="ARBA" id="ARBA00005179"/>
    </source>
</evidence>
<proteinExistence type="inferred from homology"/>
<protein>
    <recommendedName>
        <fullName evidence="13">Cytochrome P450</fullName>
    </recommendedName>
</protein>
<evidence type="ECO:0000256" key="7">
    <source>
        <dbReference type="ARBA" id="ARBA00023004"/>
    </source>
</evidence>
<keyword evidence="4 9" id="KW-0349">Heme</keyword>
<dbReference type="OrthoDB" id="1470350at2759"/>
<dbReference type="AlphaFoldDB" id="S8E2T5"/>
<dbReference type="PANTHER" id="PTHR24305">
    <property type="entry name" value="CYTOCHROME P450"/>
    <property type="match status" value="1"/>
</dbReference>
<accession>S8E2T5</accession>
<dbReference type="Pfam" id="PF00067">
    <property type="entry name" value="p450"/>
    <property type="match status" value="1"/>
</dbReference>
<keyword evidence="5 9" id="KW-0479">Metal-binding</keyword>
<sequence length="529" mass="59356">MRITIYVLRRIAMRDMHRIPGPPSQSLLFGNVAKYYARDSEDFHREVALEYGPVVKLTGFFSEPILYVSDPKALHAMLIKDEHIFQEADEFFTRARFVFGDVLLAAQGDLHAKQRKILNPVFSTTHLRGLPPLFYDIARKLAEGIKAQVQGGSSDVDVLRWMSRTSLELIGQGGLGHSFDPLVKEGKDAYADTFKKIFPTLDDTAHLHYLIPYIRRVLPDWVLRMAVDMFPGRSGVGRARNLIDTMSKKAEELYRAKKHALKSDGDDSAKQTGKAKDLISVLMRANLAVEASQKLSEEEVISMMTFMLAGSDTTSNSLSRFIATLAEHPEHQVKLRHELLEAGAADGLSYDNLSRLPILDSVIRETLRLYPPFTILTRVAREDTILPLSEPMRTTDGRHINVINIPKGSQSMVGVFGSNWNKSLWGDDSLEWKPDRWLSTLPSRDSEVSVPGVYSNLMTFSGGKRSCIGFKFAEIEMKVVLSVLVSTFTLEPSDKTIKWNMGTVWFPTVGDGTTPELPVKIGLYERVHG</sequence>
<dbReference type="PROSITE" id="PS00086">
    <property type="entry name" value="CYTOCHROME_P450"/>
    <property type="match status" value="1"/>
</dbReference>
<dbReference type="PANTHER" id="PTHR24305:SF166">
    <property type="entry name" value="CYTOCHROME P450 12A4, MITOCHONDRIAL-RELATED"/>
    <property type="match status" value="1"/>
</dbReference>
<evidence type="ECO:0000256" key="6">
    <source>
        <dbReference type="ARBA" id="ARBA00023002"/>
    </source>
</evidence>
<dbReference type="eggNOG" id="KOG0157">
    <property type="taxonomic scope" value="Eukaryota"/>
</dbReference>
<evidence type="ECO:0000256" key="1">
    <source>
        <dbReference type="ARBA" id="ARBA00001971"/>
    </source>
</evidence>
<dbReference type="CDD" id="cd11069">
    <property type="entry name" value="CYP_FUM15-like"/>
    <property type="match status" value="1"/>
</dbReference>
<evidence type="ECO:0000313" key="12">
    <source>
        <dbReference type="Proteomes" id="UP000015241"/>
    </source>
</evidence>
<keyword evidence="12" id="KW-1185">Reference proteome</keyword>
<evidence type="ECO:0000313" key="11">
    <source>
        <dbReference type="EMBL" id="EPS99476.1"/>
    </source>
</evidence>
<comment type="cofactor">
    <cofactor evidence="1 9">
        <name>heme</name>
        <dbReference type="ChEBI" id="CHEBI:30413"/>
    </cofactor>
</comment>
<dbReference type="InterPro" id="IPR050121">
    <property type="entry name" value="Cytochrome_P450_monoxygenase"/>
</dbReference>
<gene>
    <name evidence="11" type="ORF">FOMPIDRAFT_82653</name>
</gene>
<evidence type="ECO:0000256" key="3">
    <source>
        <dbReference type="ARBA" id="ARBA00010617"/>
    </source>
</evidence>
<evidence type="ECO:0000256" key="5">
    <source>
        <dbReference type="ARBA" id="ARBA00022723"/>
    </source>
</evidence>
<evidence type="ECO:0000256" key="10">
    <source>
        <dbReference type="RuleBase" id="RU000461"/>
    </source>
</evidence>
<dbReference type="PRINTS" id="PR00463">
    <property type="entry name" value="EP450I"/>
</dbReference>
<dbReference type="InterPro" id="IPR001128">
    <property type="entry name" value="Cyt_P450"/>
</dbReference>
<dbReference type="EMBL" id="KE504156">
    <property type="protein sequence ID" value="EPS99476.1"/>
    <property type="molecule type" value="Genomic_DNA"/>
</dbReference>
<comment type="similarity">
    <text evidence="3 10">Belongs to the cytochrome P450 family.</text>
</comment>
<keyword evidence="6 10" id="KW-0560">Oxidoreductase</keyword>
<dbReference type="GO" id="GO:0016705">
    <property type="term" value="F:oxidoreductase activity, acting on paired donors, with incorporation or reduction of molecular oxygen"/>
    <property type="evidence" value="ECO:0007669"/>
    <property type="project" value="InterPro"/>
</dbReference>
<dbReference type="InterPro" id="IPR036396">
    <property type="entry name" value="Cyt_P450_sf"/>
</dbReference>
<organism evidence="11 12">
    <name type="scientific">Fomitopsis schrenkii</name>
    <name type="common">Brown rot fungus</name>
    <dbReference type="NCBI Taxonomy" id="2126942"/>
    <lineage>
        <taxon>Eukaryota</taxon>
        <taxon>Fungi</taxon>
        <taxon>Dikarya</taxon>
        <taxon>Basidiomycota</taxon>
        <taxon>Agaricomycotina</taxon>
        <taxon>Agaricomycetes</taxon>
        <taxon>Polyporales</taxon>
        <taxon>Fomitopsis</taxon>
    </lineage>
</organism>
<feature type="binding site" description="axial binding residue" evidence="9">
    <location>
        <position position="467"/>
    </location>
    <ligand>
        <name>heme</name>
        <dbReference type="ChEBI" id="CHEBI:30413"/>
    </ligand>
    <ligandPart>
        <name>Fe</name>
        <dbReference type="ChEBI" id="CHEBI:18248"/>
    </ligandPart>
</feature>
<comment type="pathway">
    <text evidence="2">Secondary metabolite biosynthesis.</text>
</comment>
<dbReference type="InterPro" id="IPR002401">
    <property type="entry name" value="Cyt_P450_E_grp-I"/>
</dbReference>